<keyword evidence="4" id="KW-1185">Reference proteome</keyword>
<evidence type="ECO:0000313" key="3">
    <source>
        <dbReference type="EMBL" id="MDT2760812.1"/>
    </source>
</evidence>
<protein>
    <submittedName>
        <fullName evidence="3">Type III-A CRISPR-associated CARF protein Csm6</fullName>
    </submittedName>
</protein>
<dbReference type="InterPro" id="IPR013489">
    <property type="entry name" value="CRISPR-assoc_prot_Csm6"/>
</dbReference>
<gene>
    <name evidence="3" type="primary">csm6</name>
    <name evidence="3" type="ORF">P7H27_13735</name>
</gene>
<feature type="domain" description="Csm6 CARF" evidence="2">
    <location>
        <begin position="70"/>
        <end position="174"/>
    </location>
</feature>
<accession>A0ABU3FDQ5</accession>
<dbReference type="InterPro" id="IPR053941">
    <property type="entry name" value="Csm6_HEPN"/>
</dbReference>
<dbReference type="EMBL" id="JARQAJ010000018">
    <property type="protein sequence ID" value="MDT2760812.1"/>
    <property type="molecule type" value="Genomic_DNA"/>
</dbReference>
<name>A0ABU3FDQ5_9ENTE</name>
<dbReference type="Pfam" id="PF09659">
    <property type="entry name" value="Cas_Csm6_HEPN"/>
    <property type="match status" value="1"/>
</dbReference>
<dbReference type="Pfam" id="PF22208">
    <property type="entry name" value="Cas_Csm6_CARF"/>
    <property type="match status" value="1"/>
</dbReference>
<dbReference type="Proteomes" id="UP001181046">
    <property type="component" value="Unassembled WGS sequence"/>
</dbReference>
<evidence type="ECO:0000259" key="1">
    <source>
        <dbReference type="Pfam" id="PF09659"/>
    </source>
</evidence>
<dbReference type="RefSeq" id="WP_311830606.1">
    <property type="nucleotide sequence ID" value="NZ_JARQAJ010000018.1"/>
</dbReference>
<evidence type="ECO:0000313" key="4">
    <source>
        <dbReference type="Proteomes" id="UP001181046"/>
    </source>
</evidence>
<dbReference type="InterPro" id="IPR053955">
    <property type="entry name" value="Csm6_CARF"/>
</dbReference>
<comment type="caution">
    <text evidence="3">The sequence shown here is derived from an EMBL/GenBank/DDBJ whole genome shotgun (WGS) entry which is preliminary data.</text>
</comment>
<proteinExistence type="predicted"/>
<dbReference type="NCBIfam" id="TIGR02672">
    <property type="entry name" value="cas_csm6"/>
    <property type="match status" value="1"/>
</dbReference>
<organism evidence="3 4">
    <name type="scientific">Enterococcus xiangfangensis</name>
    <dbReference type="NCBI Taxonomy" id="1296537"/>
    <lineage>
        <taxon>Bacteria</taxon>
        <taxon>Bacillati</taxon>
        <taxon>Bacillota</taxon>
        <taxon>Bacilli</taxon>
        <taxon>Lactobacillales</taxon>
        <taxon>Enterococcaceae</taxon>
        <taxon>Enterococcus</taxon>
    </lineage>
</organism>
<sequence length="422" mass="49964">MRILFSPIGNTDPWRNDRDGAMLNIVRHYKPDLTFLFFTESIWEGSDKVAPHRLFNWEEIIKKVSNKTSVECMIEKIEDVNGFDSYKDIFHKYLVDLENRYPDAEFLLNVTSGTPQMETTLCLEYITYPSHKDCIQVTTPLLASNANTKYANPEDQEIDLEIVNIEESKSESRCQSISIISFREAMIRNQVKSLIENYDYEAILWLLDAQKSFYNGSRIRSRLKEVTKNIKTHEVFPSITKKYRNNDLQKALFHFLLLDMRFKRRDIAEVLIRVKSITEFVVEKYLNRKYVGLIKYTKGKPYINLFYNPKFMSDYHNLLKNENYKFDERRLLSFPAYYNFFKILEPEGRLIKKMSCVNDINGIRNDVAHNLENLNLEKNGNEEKIVKAVRAVKEMISIVFPEIKQDDYEYFTKLNKELKELL</sequence>
<feature type="domain" description="Csm6 HEPN" evidence="1">
    <location>
        <begin position="249"/>
        <end position="418"/>
    </location>
</feature>
<reference evidence="3" key="1">
    <citation type="submission" date="2023-03" db="EMBL/GenBank/DDBJ databases">
        <authorList>
            <person name="Shen W."/>
            <person name="Cai J."/>
        </authorList>
    </citation>
    <scope>NUCLEOTIDE SEQUENCE</scope>
    <source>
        <strain evidence="3">P66-3</strain>
    </source>
</reference>
<dbReference type="Pfam" id="PF22206">
    <property type="entry name" value="Cas_Csm6_6H"/>
    <property type="match status" value="1"/>
</dbReference>
<evidence type="ECO:0000259" key="2">
    <source>
        <dbReference type="Pfam" id="PF22208"/>
    </source>
</evidence>